<proteinExistence type="predicted"/>
<dbReference type="Proteomes" id="UP000623467">
    <property type="component" value="Unassembled WGS sequence"/>
</dbReference>
<name>A0A8H7DCP1_9AGAR</name>
<reference evidence="1" key="1">
    <citation type="submission" date="2020-05" db="EMBL/GenBank/DDBJ databases">
        <title>Mycena genomes resolve the evolution of fungal bioluminescence.</title>
        <authorList>
            <person name="Tsai I.J."/>
        </authorList>
    </citation>
    <scope>NUCLEOTIDE SEQUENCE</scope>
    <source>
        <strain evidence="1">160909Yilan</strain>
    </source>
</reference>
<sequence>MFFTQLLIPFSIRSYQPLRMQFNLVFIASALLAVAAPVLGADFVWFAGAGCTGSVIATSFGVTTNECVYLTSGGSAKSISYSGVPNHAFFYESGGAHDVCSNGATITTGAGSGCATGPTGFNLESFSFN</sequence>
<protein>
    <submittedName>
        <fullName evidence="1">Membrane metallo-endopeptidase-like 1</fullName>
    </submittedName>
</protein>
<accession>A0A8H7DCP1</accession>
<comment type="caution">
    <text evidence="1">The sequence shown here is derived from an EMBL/GenBank/DDBJ whole genome shotgun (WGS) entry which is preliminary data.</text>
</comment>
<dbReference type="AlphaFoldDB" id="A0A8H7DCP1"/>
<evidence type="ECO:0000313" key="1">
    <source>
        <dbReference type="EMBL" id="KAF7368037.1"/>
    </source>
</evidence>
<organism evidence="1 2">
    <name type="scientific">Mycena sanguinolenta</name>
    <dbReference type="NCBI Taxonomy" id="230812"/>
    <lineage>
        <taxon>Eukaryota</taxon>
        <taxon>Fungi</taxon>
        <taxon>Dikarya</taxon>
        <taxon>Basidiomycota</taxon>
        <taxon>Agaricomycotina</taxon>
        <taxon>Agaricomycetes</taxon>
        <taxon>Agaricomycetidae</taxon>
        <taxon>Agaricales</taxon>
        <taxon>Marasmiineae</taxon>
        <taxon>Mycenaceae</taxon>
        <taxon>Mycena</taxon>
    </lineage>
</organism>
<keyword evidence="2" id="KW-1185">Reference proteome</keyword>
<gene>
    <name evidence="1" type="ORF">MSAN_00869600</name>
</gene>
<dbReference type="EMBL" id="JACAZH010000005">
    <property type="protein sequence ID" value="KAF7368037.1"/>
    <property type="molecule type" value="Genomic_DNA"/>
</dbReference>
<evidence type="ECO:0000313" key="2">
    <source>
        <dbReference type="Proteomes" id="UP000623467"/>
    </source>
</evidence>